<dbReference type="RefSeq" id="XP_028154879.1">
    <property type="nucleotide sequence ID" value="XM_028299078.1"/>
</dbReference>
<reference evidence="1" key="1">
    <citation type="submission" date="2025-08" db="UniProtKB">
        <authorList>
            <consortium name="RefSeq"/>
        </authorList>
    </citation>
    <scope>IDENTIFICATION</scope>
    <source>
        <tissue evidence="1">Whole insect</tissue>
    </source>
</reference>
<sequence>MEVNMRLSRLEEATILVAALRHIVRKLHQRGDKITFPVPDAVDRIQLKCLNIPTNADELLPLLKQVFSRRGEVFDLEELYSDFVKTYGRIATDYTQKWPMSQIHTRHP</sequence>
<accession>A0A6P7GZU5</accession>
<organism evidence="1">
    <name type="scientific">Diabrotica virgifera virgifera</name>
    <name type="common">western corn rootworm</name>
    <dbReference type="NCBI Taxonomy" id="50390"/>
    <lineage>
        <taxon>Eukaryota</taxon>
        <taxon>Metazoa</taxon>
        <taxon>Ecdysozoa</taxon>
        <taxon>Arthropoda</taxon>
        <taxon>Hexapoda</taxon>
        <taxon>Insecta</taxon>
        <taxon>Pterygota</taxon>
        <taxon>Neoptera</taxon>
        <taxon>Endopterygota</taxon>
        <taxon>Coleoptera</taxon>
        <taxon>Polyphaga</taxon>
        <taxon>Cucujiformia</taxon>
        <taxon>Chrysomeloidea</taxon>
        <taxon>Chrysomelidae</taxon>
        <taxon>Galerucinae</taxon>
        <taxon>Diabroticina</taxon>
        <taxon>Diabroticites</taxon>
        <taxon>Diabrotica</taxon>
    </lineage>
</organism>
<gene>
    <name evidence="1" type="primary">LOC114348521</name>
</gene>
<name>A0A6P7GZU5_DIAVI</name>
<dbReference type="InParanoid" id="A0A6P7GZU5"/>
<evidence type="ECO:0000313" key="1">
    <source>
        <dbReference type="RefSeq" id="XP_028154879.1"/>
    </source>
</evidence>
<proteinExistence type="predicted"/>
<protein>
    <submittedName>
        <fullName evidence="1">Uncharacterized protein LOC114348521</fullName>
    </submittedName>
</protein>
<dbReference type="AlphaFoldDB" id="A0A6P7GZU5"/>